<dbReference type="STRING" id="908809.ABG79_00040"/>
<protein>
    <submittedName>
        <fullName evidence="3">Bifunctional ligase/repressor BirA</fullName>
        <ecNumber evidence="3">6.3.4.15</ecNumber>
    </submittedName>
</protein>
<comment type="caution">
    <text evidence="3">The sequence shown here is derived from an EMBL/GenBank/DDBJ whole genome shotgun (WGS) entry which is preliminary data.</text>
</comment>
<dbReference type="Proteomes" id="UP000052015">
    <property type="component" value="Unassembled WGS sequence"/>
</dbReference>
<dbReference type="InterPro" id="IPR004408">
    <property type="entry name" value="Biotin_CoA_COase_ligase"/>
</dbReference>
<dbReference type="PANTHER" id="PTHR12835:SF5">
    <property type="entry name" value="BIOTIN--PROTEIN LIGASE"/>
    <property type="match status" value="1"/>
</dbReference>
<gene>
    <name evidence="3" type="primary">birA</name>
    <name evidence="3" type="ORF">ABG79_00040</name>
</gene>
<organism evidence="3 4">
    <name type="scientific">Caloramator mitchellensis</name>
    <dbReference type="NCBI Taxonomy" id="908809"/>
    <lineage>
        <taxon>Bacteria</taxon>
        <taxon>Bacillati</taxon>
        <taxon>Bacillota</taxon>
        <taxon>Clostridia</taxon>
        <taxon>Eubacteriales</taxon>
        <taxon>Clostridiaceae</taxon>
        <taxon>Caloramator</taxon>
    </lineage>
</organism>
<dbReference type="EC" id="6.3.4.15" evidence="3"/>
<evidence type="ECO:0000313" key="3">
    <source>
        <dbReference type="EMBL" id="KRQ87875.1"/>
    </source>
</evidence>
<dbReference type="GO" id="GO:0005737">
    <property type="term" value="C:cytoplasm"/>
    <property type="evidence" value="ECO:0007669"/>
    <property type="project" value="TreeGrafter"/>
</dbReference>
<dbReference type="RefSeq" id="WP_057975883.1">
    <property type="nucleotide sequence ID" value="NZ_LKHP01000001.1"/>
</dbReference>
<dbReference type="EMBL" id="LKHP01000001">
    <property type="protein sequence ID" value="KRQ87875.1"/>
    <property type="molecule type" value="Genomic_DNA"/>
</dbReference>
<dbReference type="PANTHER" id="PTHR12835">
    <property type="entry name" value="BIOTIN PROTEIN LIGASE"/>
    <property type="match status" value="1"/>
</dbReference>
<dbReference type="InterPro" id="IPR004143">
    <property type="entry name" value="BPL_LPL_catalytic"/>
</dbReference>
<dbReference type="GO" id="GO:0009249">
    <property type="term" value="P:protein lipoylation"/>
    <property type="evidence" value="ECO:0007669"/>
    <property type="project" value="UniProtKB-ARBA"/>
</dbReference>
<keyword evidence="1 3" id="KW-0436">Ligase</keyword>
<dbReference type="OrthoDB" id="9807064at2"/>
<dbReference type="NCBIfam" id="TIGR00121">
    <property type="entry name" value="birA_ligase"/>
    <property type="match status" value="1"/>
</dbReference>
<evidence type="ECO:0000259" key="2">
    <source>
        <dbReference type="PROSITE" id="PS51733"/>
    </source>
</evidence>
<dbReference type="InterPro" id="IPR045864">
    <property type="entry name" value="aa-tRNA-synth_II/BPL/LPL"/>
</dbReference>
<dbReference type="CDD" id="cd16442">
    <property type="entry name" value="BPL"/>
    <property type="match status" value="1"/>
</dbReference>
<dbReference type="GO" id="GO:0016740">
    <property type="term" value="F:transferase activity"/>
    <property type="evidence" value="ECO:0007669"/>
    <property type="project" value="UniProtKB-ARBA"/>
</dbReference>
<dbReference type="Gene3D" id="3.30.930.10">
    <property type="entry name" value="Bira Bifunctional Protein, Domain 2"/>
    <property type="match status" value="1"/>
</dbReference>
<dbReference type="GO" id="GO:0004077">
    <property type="term" value="F:biotin--[biotin carboxyl-carrier protein] ligase activity"/>
    <property type="evidence" value="ECO:0007669"/>
    <property type="project" value="UniProtKB-EC"/>
</dbReference>
<accession>A0A0R3JWG9</accession>
<evidence type="ECO:0000256" key="1">
    <source>
        <dbReference type="ARBA" id="ARBA00022598"/>
    </source>
</evidence>
<proteinExistence type="predicted"/>
<sequence length="205" mass="22981">MENVFLTIGNVKFDSKRYFTLLNTNVLGRKLIFFDSISSTNDIAKDYAELGEWGLCILAEEQTKGRGTHGRRWSTCKGQSIALSIILPPEWIKNTAFLSISAAKAVVKALEKFDVHAYIKYPNDVYLNGRKLAGILTETFFNGECLKYAIIGIGVNLNQDEFHEELKDIAISVKQVLGCSISREEFLAFLLNEVPATAHFTFCQS</sequence>
<feature type="domain" description="BPL/LPL catalytic" evidence="2">
    <location>
        <begin position="16"/>
        <end position="202"/>
    </location>
</feature>
<evidence type="ECO:0000313" key="4">
    <source>
        <dbReference type="Proteomes" id="UP000052015"/>
    </source>
</evidence>
<dbReference type="AlphaFoldDB" id="A0A0R3JWG9"/>
<reference evidence="3 4" key="1">
    <citation type="submission" date="2015-09" db="EMBL/GenBank/DDBJ databases">
        <title>Draft genome sequence of a Caloramator mitchellensis, a moderate thermophile from the Great Artesian Basin of Australia.</title>
        <authorList>
            <person name="Patel B.K."/>
        </authorList>
    </citation>
    <scope>NUCLEOTIDE SEQUENCE [LARGE SCALE GENOMIC DNA]</scope>
    <source>
        <strain evidence="3 4">VF08</strain>
    </source>
</reference>
<dbReference type="Pfam" id="PF03099">
    <property type="entry name" value="BPL_LplA_LipB"/>
    <property type="match status" value="1"/>
</dbReference>
<dbReference type="SUPFAM" id="SSF55681">
    <property type="entry name" value="Class II aaRS and biotin synthetases"/>
    <property type="match status" value="1"/>
</dbReference>
<keyword evidence="4" id="KW-1185">Reference proteome</keyword>
<name>A0A0R3JWG9_CALMK</name>
<dbReference type="PROSITE" id="PS51733">
    <property type="entry name" value="BPL_LPL_CATALYTIC"/>
    <property type="match status" value="1"/>
</dbReference>